<feature type="domain" description="Myb-like" evidence="2">
    <location>
        <begin position="131"/>
        <end position="181"/>
    </location>
</feature>
<dbReference type="AlphaFoldDB" id="A0A9W9CLJ8"/>
<feature type="region of interest" description="Disordered" evidence="1">
    <location>
        <begin position="292"/>
        <end position="387"/>
    </location>
</feature>
<keyword evidence="4" id="KW-1185">Reference proteome</keyword>
<sequence>MADDPNNPPRRRVSKAFLFGLSNKPFKDDPPPRPAQRSAFNQMVTTPGGLIEWVASDGRKGKLTGAGRQRLTEASLAKVPSEKRTVKEALSVKDKEKKAATEKSASMVGDLFGGMDLNEGAAGRDTKKKQNDGDKANTWTAEEDKKMMDWKNENPSAPWAAFAEEVNKSVDECKAHFKDIKPADWKPTGAKGKGGAGAGVNQQKSGKKDKKQNQGNNNSGKKKEEASGGEPENQWGGMDVGGGWGNDTGNNANADVGGYQGWGTNDAVWGNTNPWGIDNTINDNNGVANANWGNDNAASGGAPGAVADTWGASATTGGVPNNTNTNPVPAWNTTAAAKPASKPPSKAPAPPPHAPTTARRPLPPSPRMRRVVFPSRSTPTRPSREAT</sequence>
<dbReference type="Proteomes" id="UP001140560">
    <property type="component" value="Unassembled WGS sequence"/>
</dbReference>
<proteinExistence type="predicted"/>
<feature type="compositionally biased region" description="Basic and acidic residues" evidence="1">
    <location>
        <begin position="142"/>
        <end position="152"/>
    </location>
</feature>
<feature type="compositionally biased region" description="Pro residues" evidence="1">
    <location>
        <begin position="341"/>
        <end position="354"/>
    </location>
</feature>
<dbReference type="EMBL" id="JAPEUY010000011">
    <property type="protein sequence ID" value="KAJ4368403.1"/>
    <property type="molecule type" value="Genomic_DNA"/>
</dbReference>
<feature type="compositionally biased region" description="Basic and acidic residues" evidence="1">
    <location>
        <begin position="122"/>
        <end position="135"/>
    </location>
</feature>
<feature type="compositionally biased region" description="Low complexity" evidence="1">
    <location>
        <begin position="314"/>
        <end position="340"/>
    </location>
</feature>
<organism evidence="3 4">
    <name type="scientific">Neocucurbitaria cava</name>
    <dbReference type="NCBI Taxonomy" id="798079"/>
    <lineage>
        <taxon>Eukaryota</taxon>
        <taxon>Fungi</taxon>
        <taxon>Dikarya</taxon>
        <taxon>Ascomycota</taxon>
        <taxon>Pezizomycotina</taxon>
        <taxon>Dothideomycetes</taxon>
        <taxon>Pleosporomycetidae</taxon>
        <taxon>Pleosporales</taxon>
        <taxon>Pleosporineae</taxon>
        <taxon>Cucurbitariaceae</taxon>
        <taxon>Neocucurbitaria</taxon>
    </lineage>
</organism>
<feature type="region of interest" description="Disordered" evidence="1">
    <location>
        <begin position="178"/>
        <end position="270"/>
    </location>
</feature>
<evidence type="ECO:0000256" key="1">
    <source>
        <dbReference type="SAM" id="MobiDB-lite"/>
    </source>
</evidence>
<evidence type="ECO:0000259" key="2">
    <source>
        <dbReference type="PROSITE" id="PS50090"/>
    </source>
</evidence>
<comment type="caution">
    <text evidence="3">The sequence shown here is derived from an EMBL/GenBank/DDBJ whole genome shotgun (WGS) entry which is preliminary data.</text>
</comment>
<gene>
    <name evidence="3" type="ORF">N0V83_006760</name>
</gene>
<dbReference type="InterPro" id="IPR001005">
    <property type="entry name" value="SANT/Myb"/>
</dbReference>
<dbReference type="OrthoDB" id="5427780at2759"/>
<dbReference type="PROSITE" id="PS50090">
    <property type="entry name" value="MYB_LIKE"/>
    <property type="match status" value="1"/>
</dbReference>
<feature type="region of interest" description="Disordered" evidence="1">
    <location>
        <begin position="110"/>
        <end position="153"/>
    </location>
</feature>
<evidence type="ECO:0000313" key="3">
    <source>
        <dbReference type="EMBL" id="KAJ4368403.1"/>
    </source>
</evidence>
<feature type="compositionally biased region" description="Low complexity" evidence="1">
    <location>
        <begin position="247"/>
        <end position="257"/>
    </location>
</feature>
<reference evidence="3" key="1">
    <citation type="submission" date="2022-10" db="EMBL/GenBank/DDBJ databases">
        <title>Tapping the CABI collections for fungal endophytes: first genome assemblies for Collariella, Neodidymelliopsis, Ascochyta clinopodiicola, Didymella pomorum, Didymosphaeria variabile, Neocosmospora piperis and Neocucurbitaria cava.</title>
        <authorList>
            <person name="Hill R."/>
        </authorList>
    </citation>
    <scope>NUCLEOTIDE SEQUENCE</scope>
    <source>
        <strain evidence="3">IMI 356814</strain>
    </source>
</reference>
<dbReference type="InterPro" id="IPR009057">
    <property type="entry name" value="Homeodomain-like_sf"/>
</dbReference>
<evidence type="ECO:0000313" key="4">
    <source>
        <dbReference type="Proteomes" id="UP001140560"/>
    </source>
</evidence>
<protein>
    <recommendedName>
        <fullName evidence="2">Myb-like domain-containing protein</fullName>
    </recommendedName>
</protein>
<name>A0A9W9CLJ8_9PLEO</name>
<accession>A0A9W9CLJ8</accession>
<dbReference type="SUPFAM" id="SSF46689">
    <property type="entry name" value="Homeodomain-like"/>
    <property type="match status" value="1"/>
</dbReference>